<evidence type="ECO:0000313" key="2">
    <source>
        <dbReference type="Proteomes" id="UP000326202"/>
    </source>
</evidence>
<dbReference type="InterPro" id="IPR038696">
    <property type="entry name" value="IalB_sf"/>
</dbReference>
<dbReference type="Gene3D" id="2.60.40.1880">
    <property type="entry name" value="Invasion associated locus B (IalB) protein"/>
    <property type="match status" value="1"/>
</dbReference>
<organism evidence="1 2">
    <name type="scientific">Hypericibacter terrae</name>
    <dbReference type="NCBI Taxonomy" id="2602015"/>
    <lineage>
        <taxon>Bacteria</taxon>
        <taxon>Pseudomonadati</taxon>
        <taxon>Pseudomonadota</taxon>
        <taxon>Alphaproteobacteria</taxon>
        <taxon>Rhodospirillales</taxon>
        <taxon>Dongiaceae</taxon>
        <taxon>Hypericibacter</taxon>
    </lineage>
</organism>
<protein>
    <recommendedName>
        <fullName evidence="3">Invasion associated locus B family protein</fullName>
    </recommendedName>
</protein>
<evidence type="ECO:0000313" key="1">
    <source>
        <dbReference type="EMBL" id="QEX19119.1"/>
    </source>
</evidence>
<dbReference type="Proteomes" id="UP000326202">
    <property type="component" value="Chromosome"/>
</dbReference>
<accession>A0A5J6MP65</accession>
<reference evidence="1 2" key="1">
    <citation type="submission" date="2019-08" db="EMBL/GenBank/DDBJ databases">
        <title>Hyperibacter terrae gen. nov., sp. nov. and Hyperibacter viscosus sp. nov., two new members in the family Rhodospirillaceae isolated from the rhizosphere of Hypericum perforatum.</title>
        <authorList>
            <person name="Noviana Z."/>
        </authorList>
    </citation>
    <scope>NUCLEOTIDE SEQUENCE [LARGE SCALE GENOMIC DNA]</scope>
    <source>
        <strain evidence="1 2">R5913</strain>
    </source>
</reference>
<proteinExistence type="predicted"/>
<dbReference type="KEGG" id="htq:FRZ44_44310"/>
<dbReference type="EMBL" id="CP042906">
    <property type="protein sequence ID" value="QEX19119.1"/>
    <property type="molecule type" value="Genomic_DNA"/>
</dbReference>
<evidence type="ECO:0008006" key="3">
    <source>
        <dbReference type="Google" id="ProtNLM"/>
    </source>
</evidence>
<keyword evidence="2" id="KW-1185">Reference proteome</keyword>
<gene>
    <name evidence="1" type="ORF">FRZ44_44310</name>
</gene>
<sequence>MAMGSVGVLGVVPSAFAQSEEEQVQHEDFGSWTVICTKNTVYHYVFCNTFHAQPLNDSAGNFVRFGVNRTFGSERVAFNALNGLAPNSRITISVDNETWAFSSSGDVALLAPPAQSKKIIDLMESGKTVHLTFTPAGAKQQSLDVSLDRFSEALHRARELAR</sequence>
<name>A0A5J6MP65_9PROT</name>
<dbReference type="AlphaFoldDB" id="A0A5J6MP65"/>
<dbReference type="RefSeq" id="WP_191908245.1">
    <property type="nucleotide sequence ID" value="NZ_CP042906.1"/>
</dbReference>